<feature type="signal peptide" evidence="7">
    <location>
        <begin position="1"/>
        <end position="28"/>
    </location>
</feature>
<comment type="similarity">
    <text evidence="2 6">Belongs to the FKBP-type PPIase family.</text>
</comment>
<name>A0A345JR42_9GAMM</name>
<dbReference type="SUPFAM" id="SSF54534">
    <property type="entry name" value="FKBP-like"/>
    <property type="match status" value="1"/>
</dbReference>
<dbReference type="PANTHER" id="PTHR43811">
    <property type="entry name" value="FKBP-TYPE PEPTIDYL-PROLYL CIS-TRANS ISOMERASE FKPA"/>
    <property type="match status" value="1"/>
</dbReference>
<feature type="domain" description="PPIase FKBP-type" evidence="8">
    <location>
        <begin position="188"/>
        <end position="288"/>
    </location>
</feature>
<dbReference type="RefSeq" id="WP_071629059.1">
    <property type="nucleotide sequence ID" value="NZ_CP022375.1"/>
</dbReference>
<dbReference type="PROSITE" id="PS51257">
    <property type="entry name" value="PROKAR_LIPOPROTEIN"/>
    <property type="match status" value="1"/>
</dbReference>
<evidence type="ECO:0000256" key="6">
    <source>
        <dbReference type="RuleBase" id="RU003915"/>
    </source>
</evidence>
<reference evidence="9 10" key="1">
    <citation type="submission" date="2017-07" db="EMBL/GenBank/DDBJ databases">
        <title>Complete genome sequences and comparative analysis of the novel pathogen Francisella opportunistica.</title>
        <authorList>
            <person name="Dietrich E.A."/>
            <person name="Kingry L.C."/>
            <person name="Petersen J.M."/>
        </authorList>
    </citation>
    <scope>NUCLEOTIDE SEQUENCE [LARGE SCALE GENOMIC DNA]</scope>
    <source>
        <strain evidence="9 10">14-2155</strain>
    </source>
</reference>
<keyword evidence="4 5" id="KW-0413">Isomerase</keyword>
<accession>A0A345JR42</accession>
<comment type="catalytic activity">
    <reaction evidence="1 5 6">
        <text>[protein]-peptidylproline (omega=180) = [protein]-peptidylproline (omega=0)</text>
        <dbReference type="Rhea" id="RHEA:16237"/>
        <dbReference type="Rhea" id="RHEA-COMP:10747"/>
        <dbReference type="Rhea" id="RHEA-COMP:10748"/>
        <dbReference type="ChEBI" id="CHEBI:83833"/>
        <dbReference type="ChEBI" id="CHEBI:83834"/>
        <dbReference type="EC" id="5.2.1.8"/>
    </reaction>
</comment>
<protein>
    <recommendedName>
        <fullName evidence="6">Peptidyl-prolyl cis-trans isomerase</fullName>
        <ecNumber evidence="6">5.2.1.8</ecNumber>
    </recommendedName>
</protein>
<evidence type="ECO:0000256" key="5">
    <source>
        <dbReference type="PROSITE-ProRule" id="PRU00277"/>
    </source>
</evidence>
<evidence type="ECO:0000313" key="10">
    <source>
        <dbReference type="Proteomes" id="UP000253862"/>
    </source>
</evidence>
<dbReference type="InterPro" id="IPR000774">
    <property type="entry name" value="PPIase_FKBP_N"/>
</dbReference>
<dbReference type="KEGG" id="foo:CGC45_03910"/>
<dbReference type="AlphaFoldDB" id="A0A345JR42"/>
<dbReference type="InterPro" id="IPR036944">
    <property type="entry name" value="PPIase_FKBP_N_sf"/>
</dbReference>
<dbReference type="Gene3D" id="1.10.287.460">
    <property type="entry name" value="Peptidyl-prolyl cis-trans isomerase, FKBP-type, N-terminal domain"/>
    <property type="match status" value="1"/>
</dbReference>
<sequence>MKLKKIVAIMSCSLLGLAISSCSTNKDATDTVNAQQMSKNAATMQQQNNKQYLATTVQTKQIDATNKSALQDNSTIKMGANASYVVGYQVGSGIAKQDFGLYDKQTVAGFADAINGNKPRISESQIRKNMETLKDKMIKKQLDTAKLNKTKSQEFMAQIAKMDNAIKVDDGIYYQMIKQGGGKKPNADSQVTIAYKGTTPVIAYEDDKSKLNEVKEAKLIGPTFDSSDNATFPLRNLIECWKDAIPKIPNGSTIILYCSPDKAYGTRAPAVIGPNQALSFEITLKDFK</sequence>
<dbReference type="EC" id="5.2.1.8" evidence="6"/>
<dbReference type="Gene3D" id="3.10.50.40">
    <property type="match status" value="1"/>
</dbReference>
<feature type="chain" id="PRO_5016650977" description="Peptidyl-prolyl cis-trans isomerase" evidence="7">
    <location>
        <begin position="29"/>
        <end position="288"/>
    </location>
</feature>
<proteinExistence type="inferred from homology"/>
<keyword evidence="7" id="KW-0732">Signal</keyword>
<evidence type="ECO:0000256" key="3">
    <source>
        <dbReference type="ARBA" id="ARBA00023110"/>
    </source>
</evidence>
<dbReference type="OrthoDB" id="9814548at2"/>
<evidence type="ECO:0000256" key="1">
    <source>
        <dbReference type="ARBA" id="ARBA00000971"/>
    </source>
</evidence>
<dbReference type="Pfam" id="PF01346">
    <property type="entry name" value="FKBP_N"/>
    <property type="match status" value="1"/>
</dbReference>
<dbReference type="GO" id="GO:0003755">
    <property type="term" value="F:peptidyl-prolyl cis-trans isomerase activity"/>
    <property type="evidence" value="ECO:0007669"/>
    <property type="project" value="UniProtKB-UniRule"/>
</dbReference>
<keyword evidence="10" id="KW-1185">Reference proteome</keyword>
<organism evidence="9 10">
    <name type="scientific">Francisella opportunistica</name>
    <dbReference type="NCBI Taxonomy" id="2016517"/>
    <lineage>
        <taxon>Bacteria</taxon>
        <taxon>Pseudomonadati</taxon>
        <taxon>Pseudomonadota</taxon>
        <taxon>Gammaproteobacteria</taxon>
        <taxon>Thiotrichales</taxon>
        <taxon>Francisellaceae</taxon>
        <taxon>Francisella</taxon>
    </lineage>
</organism>
<dbReference type="Proteomes" id="UP000253862">
    <property type="component" value="Chromosome"/>
</dbReference>
<dbReference type="GO" id="GO:0006457">
    <property type="term" value="P:protein folding"/>
    <property type="evidence" value="ECO:0007669"/>
    <property type="project" value="InterPro"/>
</dbReference>
<dbReference type="Pfam" id="PF00254">
    <property type="entry name" value="FKBP_C"/>
    <property type="match status" value="1"/>
</dbReference>
<evidence type="ECO:0000259" key="8">
    <source>
        <dbReference type="PROSITE" id="PS50059"/>
    </source>
</evidence>
<evidence type="ECO:0000256" key="2">
    <source>
        <dbReference type="ARBA" id="ARBA00006577"/>
    </source>
</evidence>
<dbReference type="PROSITE" id="PS50059">
    <property type="entry name" value="FKBP_PPIASE"/>
    <property type="match status" value="1"/>
</dbReference>
<gene>
    <name evidence="9" type="ORF">CGC43_03925</name>
</gene>
<dbReference type="InterPro" id="IPR046357">
    <property type="entry name" value="PPIase_dom_sf"/>
</dbReference>
<evidence type="ECO:0000313" key="9">
    <source>
        <dbReference type="EMBL" id="AXH29788.1"/>
    </source>
</evidence>
<dbReference type="PANTHER" id="PTHR43811:SF19">
    <property type="entry name" value="39 KDA FK506-BINDING NUCLEAR PROTEIN"/>
    <property type="match status" value="1"/>
</dbReference>
<evidence type="ECO:0000256" key="7">
    <source>
        <dbReference type="SAM" id="SignalP"/>
    </source>
</evidence>
<dbReference type="EMBL" id="CP022375">
    <property type="protein sequence ID" value="AXH29788.1"/>
    <property type="molecule type" value="Genomic_DNA"/>
</dbReference>
<dbReference type="InterPro" id="IPR001179">
    <property type="entry name" value="PPIase_FKBP_dom"/>
</dbReference>
<keyword evidence="3 5" id="KW-0697">Rotamase</keyword>
<evidence type="ECO:0000256" key="4">
    <source>
        <dbReference type="ARBA" id="ARBA00023235"/>
    </source>
</evidence>